<dbReference type="InterPro" id="IPR037185">
    <property type="entry name" value="EmrE-like"/>
</dbReference>
<evidence type="ECO:0000256" key="4">
    <source>
        <dbReference type="ARBA" id="ARBA00022692"/>
    </source>
</evidence>
<dbReference type="InterPro" id="IPR007271">
    <property type="entry name" value="Nuc_sug_transpt"/>
</dbReference>
<evidence type="ECO:0000256" key="7">
    <source>
        <dbReference type="SAM" id="Phobius"/>
    </source>
</evidence>
<evidence type="ECO:0000313" key="9">
    <source>
        <dbReference type="WBParaSite" id="HCON_00111270-00001"/>
    </source>
</evidence>
<evidence type="ECO:0000313" key="8">
    <source>
        <dbReference type="Proteomes" id="UP000025227"/>
    </source>
</evidence>
<feature type="transmembrane region" description="Helical" evidence="7">
    <location>
        <begin position="342"/>
        <end position="361"/>
    </location>
</feature>
<dbReference type="AlphaFoldDB" id="A0A7I4YM90"/>
<organism evidence="8 9">
    <name type="scientific">Haemonchus contortus</name>
    <name type="common">Barber pole worm</name>
    <dbReference type="NCBI Taxonomy" id="6289"/>
    <lineage>
        <taxon>Eukaryota</taxon>
        <taxon>Metazoa</taxon>
        <taxon>Ecdysozoa</taxon>
        <taxon>Nematoda</taxon>
        <taxon>Chromadorea</taxon>
        <taxon>Rhabditida</taxon>
        <taxon>Rhabditina</taxon>
        <taxon>Rhabditomorpha</taxon>
        <taxon>Strongyloidea</taxon>
        <taxon>Trichostrongylidae</taxon>
        <taxon>Haemonchus</taxon>
    </lineage>
</organism>
<feature type="transmembrane region" description="Helical" evidence="7">
    <location>
        <begin position="52"/>
        <end position="72"/>
    </location>
</feature>
<dbReference type="OrthoDB" id="408493at2759"/>
<proteinExistence type="inferred from homology"/>
<keyword evidence="5 7" id="KW-1133">Transmembrane helix</keyword>
<dbReference type="PIRSF" id="PIRSF005799">
    <property type="entry name" value="UDP-gal_transpt"/>
    <property type="match status" value="1"/>
</dbReference>
<keyword evidence="4 7" id="KW-0812">Transmembrane</keyword>
<evidence type="ECO:0000256" key="1">
    <source>
        <dbReference type="ARBA" id="ARBA00004141"/>
    </source>
</evidence>
<dbReference type="Proteomes" id="UP000025227">
    <property type="component" value="Unplaced"/>
</dbReference>
<dbReference type="WBParaSite" id="HCON_00111270-00001">
    <property type="protein sequence ID" value="HCON_00111270-00001"/>
    <property type="gene ID" value="HCON_00111270"/>
</dbReference>
<dbReference type="SUPFAM" id="SSF103481">
    <property type="entry name" value="Multidrug resistance efflux transporter EmrE"/>
    <property type="match status" value="1"/>
</dbReference>
<sequence length="383" mass="42398">MKSTQDMEQLLPEKRLAVQRDTVSCMKTSVLTQSIRILLIFIQKRSVSRVQYLLCSVQFLSMSLLVIQHTGMPFLVRATNKDRSFLPTTCVFLMEILKLTTCTFMVFVDTGSVASSARKLHDAIWQKKMESLKVCVPAFAYAVQNNLYYIALANIDATTYTVTYQLRILTTALLSVLMIGKEISTCQWGALGLSGIGVILVQLDASPSNSRNSIATASKLVGVVATIGMCWTSAFAGVYFEKMLKNVNSNMWIQNIRLSLMTLVFATFTMWSSDGSKIMEKGLFQGWTYLVWTMTIAAATSGIVVSAVMKYADNIKKTYCQTLAIGLTAVISICLGERNFSLSLMTGVILVVISIAIYAFYPPSPRPLILVSESEEEEVVEIV</sequence>
<keyword evidence="8" id="KW-1185">Reference proteome</keyword>
<dbReference type="Pfam" id="PF04142">
    <property type="entry name" value="Nuc_sug_transp"/>
    <property type="match status" value="1"/>
</dbReference>
<keyword evidence="3" id="KW-0813">Transport</keyword>
<feature type="transmembrane region" description="Helical" evidence="7">
    <location>
        <begin position="252"/>
        <end position="271"/>
    </location>
</feature>
<keyword evidence="6 7" id="KW-0472">Membrane</keyword>
<dbReference type="PANTHER" id="PTHR10231">
    <property type="entry name" value="NUCLEOTIDE-SUGAR TRANSMEMBRANE TRANSPORTER"/>
    <property type="match status" value="1"/>
</dbReference>
<dbReference type="NCBIfam" id="TIGR00803">
    <property type="entry name" value="nst"/>
    <property type="match status" value="1"/>
</dbReference>
<comment type="subcellular location">
    <subcellularLocation>
        <location evidence="1">Membrane</location>
        <topology evidence="1">Multi-pass membrane protein</topology>
    </subcellularLocation>
</comment>
<evidence type="ECO:0000256" key="2">
    <source>
        <dbReference type="ARBA" id="ARBA00009976"/>
    </source>
</evidence>
<evidence type="ECO:0000256" key="6">
    <source>
        <dbReference type="ARBA" id="ARBA00023136"/>
    </source>
</evidence>
<protein>
    <submittedName>
        <fullName evidence="9">UDP-galactose transporter</fullName>
    </submittedName>
</protein>
<evidence type="ECO:0000256" key="5">
    <source>
        <dbReference type="ARBA" id="ARBA00022989"/>
    </source>
</evidence>
<evidence type="ECO:0000256" key="3">
    <source>
        <dbReference type="ARBA" id="ARBA00022597"/>
    </source>
</evidence>
<accession>A0A7I4YM90</accession>
<dbReference type="OMA" id="QWGAQVM"/>
<feature type="transmembrane region" description="Helical" evidence="7">
    <location>
        <begin position="220"/>
        <end position="240"/>
    </location>
</feature>
<name>A0A7I4YM90_HAECO</name>
<dbReference type="GO" id="GO:0000139">
    <property type="term" value="C:Golgi membrane"/>
    <property type="evidence" value="ECO:0007669"/>
    <property type="project" value="InterPro"/>
</dbReference>
<comment type="similarity">
    <text evidence="2">Belongs to the nucleotide-sugar transporter family. SLC35A subfamily.</text>
</comment>
<reference evidence="9" key="1">
    <citation type="submission" date="2020-12" db="UniProtKB">
        <authorList>
            <consortium name="WormBaseParasite"/>
        </authorList>
    </citation>
    <scope>IDENTIFICATION</scope>
    <source>
        <strain evidence="9">MHco3</strain>
    </source>
</reference>
<feature type="transmembrane region" description="Helical" evidence="7">
    <location>
        <begin position="291"/>
        <end position="312"/>
    </location>
</feature>
<dbReference type="GO" id="GO:0015165">
    <property type="term" value="F:pyrimidine nucleotide-sugar transmembrane transporter activity"/>
    <property type="evidence" value="ECO:0007669"/>
    <property type="project" value="InterPro"/>
</dbReference>
<feature type="transmembrane region" description="Helical" evidence="7">
    <location>
        <begin position="84"/>
        <end position="108"/>
    </location>
</feature>
<keyword evidence="3" id="KW-0762">Sugar transport</keyword>